<evidence type="ECO:0000313" key="1">
    <source>
        <dbReference type="EMBL" id="KAJ9120569.1"/>
    </source>
</evidence>
<name>A0ACC2XB20_9TREE</name>
<dbReference type="EMBL" id="JASBWU010000006">
    <property type="protein sequence ID" value="KAJ9120569.1"/>
    <property type="molecule type" value="Genomic_DNA"/>
</dbReference>
<proteinExistence type="predicted"/>
<comment type="caution">
    <text evidence="1">The sequence shown here is derived from an EMBL/GenBank/DDBJ whole genome shotgun (WGS) entry which is preliminary data.</text>
</comment>
<accession>A0ACC2XB20</accession>
<organism evidence="1 2">
    <name type="scientific">Naganishia vaughanmartiniae</name>
    <dbReference type="NCBI Taxonomy" id="1424756"/>
    <lineage>
        <taxon>Eukaryota</taxon>
        <taxon>Fungi</taxon>
        <taxon>Dikarya</taxon>
        <taxon>Basidiomycota</taxon>
        <taxon>Agaricomycotina</taxon>
        <taxon>Tremellomycetes</taxon>
        <taxon>Filobasidiales</taxon>
        <taxon>Filobasidiaceae</taxon>
        <taxon>Naganishia</taxon>
    </lineage>
</organism>
<feature type="non-terminal residue" evidence="1">
    <location>
        <position position="311"/>
    </location>
</feature>
<sequence>MPIGDCCTSSFFALCGTWNTNKVSSDPITTQTIDTKPHIKPSGATARDPYGKVPLIELQRATTQDSGESIEPELQPEPLVDNYEARTISQTTANLFQETMPFNENPFRYYITGGAGSSASTGSKSRTEPYSPHIQMDPQATEDKLQTEEQGMFGNFLTGIRRESIPARIKNDSELYLGEASESIDNISLSVYLYNVAVSDLVMWGYGIKEESFYQVVYRYNVNTPMGQEIVPAIEGETVSIKHSEAIVGLCISFLEALEREAVPKPPTVYPSWITSDHLFSVMLGLHKLKDIALKKLKGAGGGDDQRGGSL</sequence>
<protein>
    <submittedName>
        <fullName evidence="1">Uncharacterized protein</fullName>
    </submittedName>
</protein>
<dbReference type="Proteomes" id="UP001243375">
    <property type="component" value="Unassembled WGS sequence"/>
</dbReference>
<keyword evidence="2" id="KW-1185">Reference proteome</keyword>
<evidence type="ECO:0000313" key="2">
    <source>
        <dbReference type="Proteomes" id="UP001243375"/>
    </source>
</evidence>
<gene>
    <name evidence="1" type="ORF">QFC22_002497</name>
</gene>
<reference evidence="1" key="1">
    <citation type="submission" date="2023-04" db="EMBL/GenBank/DDBJ databases">
        <title>Draft Genome sequencing of Naganishia species isolated from polar environments using Oxford Nanopore Technology.</title>
        <authorList>
            <person name="Leo P."/>
            <person name="Venkateswaran K."/>
        </authorList>
    </citation>
    <scope>NUCLEOTIDE SEQUENCE</scope>
    <source>
        <strain evidence="1">MNA-CCFEE 5425</strain>
    </source>
</reference>